<evidence type="ECO:0000256" key="1">
    <source>
        <dbReference type="ARBA" id="ARBA00004370"/>
    </source>
</evidence>
<protein>
    <recommendedName>
        <fullName evidence="7">Mce-associated membrane protein</fullName>
    </recommendedName>
</protein>
<dbReference type="PANTHER" id="PTHR37042:SF4">
    <property type="entry name" value="OUTER MEMBRANE PROTEIN RV1973"/>
    <property type="match status" value="1"/>
</dbReference>
<sequence>MGTTVSPLTEPETCESVAPEIDDPGAPAEPESGEQTSGESVPTEPGSDDAERDAAPSPRADSATSEKDSGPTRGRQLLALVVGCALIVAGTAYGAVMYESHRDAVAARDRDAQLLTTTREVAADLVTLRHGSADADVDRVRSHATGDFKSQISDTTGSFSTILKQGQVDSEGKARQVAVVSADDDHATTIAAVTSTVKNSETPEGQQRVYRMKLDLEQHDGQWLVSNVEFVS</sequence>
<organism evidence="5 6">
    <name type="scientific">Gordonia otitidis (strain DSM 44809 / CCUG 52243 / JCM 12355 / NBRC 100426 / IFM 10032)</name>
    <dbReference type="NCBI Taxonomy" id="1108044"/>
    <lineage>
        <taxon>Bacteria</taxon>
        <taxon>Bacillati</taxon>
        <taxon>Actinomycetota</taxon>
        <taxon>Actinomycetes</taxon>
        <taxon>Mycobacteriales</taxon>
        <taxon>Gordoniaceae</taxon>
        <taxon>Gordonia</taxon>
    </lineage>
</organism>
<keyword evidence="6" id="KW-1185">Reference proteome</keyword>
<accession>H5TSB3</accession>
<evidence type="ECO:0000256" key="3">
    <source>
        <dbReference type="SAM" id="MobiDB-lite"/>
    </source>
</evidence>
<dbReference type="OrthoDB" id="5188486at2"/>
<comment type="subcellular location">
    <subcellularLocation>
        <location evidence="1">Membrane</location>
    </subcellularLocation>
</comment>
<comment type="caution">
    <text evidence="5">The sequence shown here is derived from an EMBL/GenBank/DDBJ whole genome shotgun (WGS) entry which is preliminary data.</text>
</comment>
<keyword evidence="4" id="KW-1133">Transmembrane helix</keyword>
<proteinExistence type="predicted"/>
<gene>
    <name evidence="5" type="ORF">GOOTI_211_00250</name>
</gene>
<dbReference type="Proteomes" id="UP000005038">
    <property type="component" value="Unassembled WGS sequence"/>
</dbReference>
<dbReference type="GO" id="GO:0016020">
    <property type="term" value="C:membrane"/>
    <property type="evidence" value="ECO:0007669"/>
    <property type="project" value="UniProtKB-SubCell"/>
</dbReference>
<evidence type="ECO:0000313" key="6">
    <source>
        <dbReference type="Proteomes" id="UP000005038"/>
    </source>
</evidence>
<dbReference type="AlphaFoldDB" id="H5TSB3"/>
<evidence type="ECO:0000256" key="4">
    <source>
        <dbReference type="SAM" id="Phobius"/>
    </source>
</evidence>
<reference evidence="5" key="1">
    <citation type="submission" date="2012-02" db="EMBL/GenBank/DDBJ databases">
        <title>Whole genome shotgun sequence of Gordonia otitidis NBRC 100426.</title>
        <authorList>
            <person name="Yoshida I."/>
            <person name="Hosoyama A."/>
            <person name="Tsuchikane K."/>
            <person name="Katsumata H."/>
            <person name="Yamazaki S."/>
            <person name="Fujita N."/>
        </authorList>
    </citation>
    <scope>NUCLEOTIDE SEQUENCE [LARGE SCALE GENOMIC DNA]</scope>
    <source>
        <strain evidence="5">NBRC 100426</strain>
    </source>
</reference>
<evidence type="ECO:0000313" key="5">
    <source>
        <dbReference type="EMBL" id="GAB36371.1"/>
    </source>
</evidence>
<evidence type="ECO:0008006" key="7">
    <source>
        <dbReference type="Google" id="ProtNLM"/>
    </source>
</evidence>
<name>H5TSB3_GORO1</name>
<keyword evidence="2 4" id="KW-0472">Membrane</keyword>
<dbReference type="PANTHER" id="PTHR37042">
    <property type="entry name" value="OUTER MEMBRANE PROTEIN RV1973"/>
    <property type="match status" value="1"/>
</dbReference>
<feature type="transmembrane region" description="Helical" evidence="4">
    <location>
        <begin position="77"/>
        <end position="98"/>
    </location>
</feature>
<keyword evidence="4" id="KW-0812">Transmembrane</keyword>
<dbReference type="STRING" id="1108044.GOOTI_211_00250"/>
<dbReference type="EMBL" id="BAFB01000211">
    <property type="protein sequence ID" value="GAB36371.1"/>
    <property type="molecule type" value="Genomic_DNA"/>
</dbReference>
<feature type="region of interest" description="Disordered" evidence="3">
    <location>
        <begin position="1"/>
        <end position="71"/>
    </location>
</feature>
<dbReference type="RefSeq" id="WP_007240553.1">
    <property type="nucleotide sequence ID" value="NZ_BAFB01000211.1"/>
</dbReference>
<evidence type="ECO:0000256" key="2">
    <source>
        <dbReference type="ARBA" id="ARBA00023136"/>
    </source>
</evidence>